<comment type="caution">
    <text evidence="1">The sequence shown here is derived from an EMBL/GenBank/DDBJ whole genome shotgun (WGS) entry which is preliminary data.</text>
</comment>
<accession>A0A0D8L5H1</accession>
<organism evidence="1 2">
    <name type="scientific">Morganella morganii</name>
    <name type="common">Proteus morganii</name>
    <dbReference type="NCBI Taxonomy" id="582"/>
    <lineage>
        <taxon>Bacteria</taxon>
        <taxon>Pseudomonadati</taxon>
        <taxon>Pseudomonadota</taxon>
        <taxon>Gammaproteobacteria</taxon>
        <taxon>Enterobacterales</taxon>
        <taxon>Morganellaceae</taxon>
        <taxon>Morganella</taxon>
    </lineage>
</organism>
<dbReference type="Proteomes" id="UP000032582">
    <property type="component" value="Unassembled WGS sequence"/>
</dbReference>
<proteinExistence type="predicted"/>
<protein>
    <submittedName>
        <fullName evidence="1">Uncharacterized protein</fullName>
    </submittedName>
</protein>
<evidence type="ECO:0000313" key="2">
    <source>
        <dbReference type="Proteomes" id="UP000032582"/>
    </source>
</evidence>
<dbReference type="AlphaFoldDB" id="A0A0D8L5H1"/>
<dbReference type="EMBL" id="JZSH01000322">
    <property type="protein sequence ID" value="KJF76441.1"/>
    <property type="molecule type" value="Genomic_DNA"/>
</dbReference>
<sequence length="93" mass="10942">MKNNPKESNCGDFLPQITDTRVAKNSPYEMLMVEIEFTDTSINSDTHIIEETTRTPQRTYLSRDVAERLHTQLSDYLERTEHDYPEAVKKYLM</sequence>
<evidence type="ECO:0000313" key="1">
    <source>
        <dbReference type="EMBL" id="KJF76441.1"/>
    </source>
</evidence>
<reference evidence="1 2" key="1">
    <citation type="submission" date="2015-02" db="EMBL/GenBank/DDBJ databases">
        <title>Whole genome shotgun sequencing of cultured foodborne pathogen.</title>
        <authorList>
            <person name="Timme R."/>
            <person name="Allard M.W."/>
            <person name="Strain E."/>
            <person name="Evans P.S."/>
            <person name="Brown E."/>
        </authorList>
    </citation>
    <scope>NUCLEOTIDE SEQUENCE [LARGE SCALE GENOMIC DNA]</scope>
    <source>
        <strain evidence="1 2">GCSL-TSO-24</strain>
    </source>
</reference>
<name>A0A0D8L5H1_MORMO</name>
<gene>
    <name evidence="1" type="ORF">UA45_18635</name>
</gene>
<dbReference type="PATRIC" id="fig|582.24.peg.5945"/>